<feature type="transmembrane region" description="Helical" evidence="1">
    <location>
        <begin position="37"/>
        <end position="70"/>
    </location>
</feature>
<keyword evidence="1" id="KW-0812">Transmembrane</keyword>
<dbReference type="EMBL" id="JANDHW010000007">
    <property type="protein sequence ID" value="MCP9612134.1"/>
    <property type="molecule type" value="Genomic_DNA"/>
</dbReference>
<accession>A0ABT1MID6</accession>
<evidence type="ECO:0000313" key="2">
    <source>
        <dbReference type="EMBL" id="MCP9612134.1"/>
    </source>
</evidence>
<name>A0ABT1MID6_9BACT</name>
<evidence type="ECO:0000256" key="1">
    <source>
        <dbReference type="SAM" id="Phobius"/>
    </source>
</evidence>
<organism evidence="2 3">
    <name type="scientific">Coprobacter tertius</name>
    <dbReference type="NCBI Taxonomy" id="2944915"/>
    <lineage>
        <taxon>Bacteria</taxon>
        <taxon>Pseudomonadati</taxon>
        <taxon>Bacteroidota</taxon>
        <taxon>Bacteroidia</taxon>
        <taxon>Bacteroidales</taxon>
        <taxon>Barnesiellaceae</taxon>
        <taxon>Coprobacter</taxon>
    </lineage>
</organism>
<dbReference type="Proteomes" id="UP001205603">
    <property type="component" value="Unassembled WGS sequence"/>
</dbReference>
<reference evidence="2 3" key="1">
    <citation type="submission" date="2022-07" db="EMBL/GenBank/DDBJ databases">
        <title>Fecal culturing of patients with breast cancer.</title>
        <authorList>
            <person name="Teng N.M.Y."/>
            <person name="Kiu R."/>
            <person name="Evans R."/>
            <person name="Baker D.J."/>
            <person name="Zenner C."/>
            <person name="Robinson S.D."/>
            <person name="Hall L.J."/>
        </authorList>
    </citation>
    <scope>NUCLEOTIDE SEQUENCE [LARGE SCALE GENOMIC DNA]</scope>
    <source>
        <strain evidence="2 3">LH1063</strain>
    </source>
</reference>
<keyword evidence="3" id="KW-1185">Reference proteome</keyword>
<comment type="caution">
    <text evidence="2">The sequence shown here is derived from an EMBL/GenBank/DDBJ whole genome shotgun (WGS) entry which is preliminary data.</text>
</comment>
<evidence type="ECO:0000313" key="3">
    <source>
        <dbReference type="Proteomes" id="UP001205603"/>
    </source>
</evidence>
<sequence length="121" mass="13675">MSEPETSKNQLHQLIEEVKTYLFLQRDMLKIEGVEKLTILISSFLLLTLLIVLGTGALFYLLFALAYVLAPYVGGIAMSFTIIGCIFLLILAIVFSFRKSLIINPIVRFLADLFLKKDTED</sequence>
<keyword evidence="1" id="KW-1133">Transmembrane helix</keyword>
<proteinExistence type="predicted"/>
<dbReference type="RefSeq" id="WP_255027390.1">
    <property type="nucleotide sequence ID" value="NZ_JANDHW010000007.1"/>
</dbReference>
<protein>
    <submittedName>
        <fullName evidence="2">Phage holin family protein</fullName>
    </submittedName>
</protein>
<feature type="transmembrane region" description="Helical" evidence="1">
    <location>
        <begin position="76"/>
        <end position="97"/>
    </location>
</feature>
<keyword evidence="1" id="KW-0472">Membrane</keyword>
<gene>
    <name evidence="2" type="ORF">NMU02_08530</name>
</gene>